<protein>
    <submittedName>
        <fullName evidence="2">Uridine kinase</fullName>
    </submittedName>
</protein>
<keyword evidence="2" id="KW-0808">Transferase</keyword>
<organism evidence="2 3">
    <name type="scientific">Marinomonas vulgaris</name>
    <dbReference type="NCBI Taxonomy" id="2823372"/>
    <lineage>
        <taxon>Bacteria</taxon>
        <taxon>Pseudomonadati</taxon>
        <taxon>Pseudomonadota</taxon>
        <taxon>Gammaproteobacteria</taxon>
        <taxon>Oceanospirillales</taxon>
        <taxon>Oceanospirillaceae</taxon>
        <taxon>Marinomonas</taxon>
    </lineage>
</organism>
<dbReference type="GO" id="GO:0016301">
    <property type="term" value="F:kinase activity"/>
    <property type="evidence" value="ECO:0007669"/>
    <property type="project" value="UniProtKB-KW"/>
</dbReference>
<feature type="chain" id="PRO_5046071708" evidence="1">
    <location>
        <begin position="24"/>
        <end position="182"/>
    </location>
</feature>
<reference evidence="3" key="1">
    <citation type="submission" date="2023-07" db="EMBL/GenBank/DDBJ databases">
        <title>Marinomonas vulgaris A79, complete genome.</title>
        <authorList>
            <person name="Ying J.-J."/>
        </authorList>
    </citation>
    <scope>NUCLEOTIDE SEQUENCE [LARGE SCALE GENOMIC DNA]</scope>
    <source>
        <strain evidence="3">A79</strain>
    </source>
</reference>
<accession>A0ABS5H7E3</accession>
<dbReference type="EMBL" id="JAGSSV010000001">
    <property type="protein sequence ID" value="MBR7887637.1"/>
    <property type="molecule type" value="Genomic_DNA"/>
</dbReference>
<evidence type="ECO:0000313" key="2">
    <source>
        <dbReference type="EMBL" id="MBR7887637.1"/>
    </source>
</evidence>
<dbReference type="RefSeq" id="WP_211534982.1">
    <property type="nucleotide sequence ID" value="NZ_JAGSSV010000001.1"/>
</dbReference>
<keyword evidence="3" id="KW-1185">Reference proteome</keyword>
<keyword evidence="1" id="KW-0732">Signal</keyword>
<evidence type="ECO:0000256" key="1">
    <source>
        <dbReference type="SAM" id="SignalP"/>
    </source>
</evidence>
<feature type="signal peptide" evidence="1">
    <location>
        <begin position="1"/>
        <end position="23"/>
    </location>
</feature>
<proteinExistence type="predicted"/>
<dbReference type="Proteomes" id="UP000679722">
    <property type="component" value="Unassembled WGS sequence"/>
</dbReference>
<sequence length="182" mass="20497">MMKKILLTCVLLFLATNTALVKAEGSRKPQIVTRAELFGLPFNDLSLQTLEKRLATMDIHSYPSYKDGVANYSLGRSGMLGLTDAKVYYNRSGYVWQALMFGVVESKEKRQYLGNLLQRKYGLPDEGFMNSGIGRPVWSFEDGSSIHLHNTAYNVSVVYINESPKNRQPSGRIDVEALSHRK</sequence>
<keyword evidence="2" id="KW-0418">Kinase</keyword>
<evidence type="ECO:0000313" key="3">
    <source>
        <dbReference type="Proteomes" id="UP000679722"/>
    </source>
</evidence>
<name>A0ABS5H7E3_9GAMM</name>
<comment type="caution">
    <text evidence="2">The sequence shown here is derived from an EMBL/GenBank/DDBJ whole genome shotgun (WGS) entry which is preliminary data.</text>
</comment>
<gene>
    <name evidence="2" type="ORF">J9B83_01695</name>
</gene>